<dbReference type="PIRSF" id="PIRSF016896">
    <property type="entry name" value="GHMP_arc_MJ0969"/>
    <property type="match status" value="1"/>
</dbReference>
<evidence type="ECO:0000313" key="4">
    <source>
        <dbReference type="Proteomes" id="UP000002654"/>
    </source>
</evidence>
<dbReference type="PANTHER" id="PTHR42282">
    <property type="entry name" value="PANTOATE KINASE-RELATED"/>
    <property type="match status" value="1"/>
</dbReference>
<accession>G4RJH9</accession>
<evidence type="ECO:0000256" key="1">
    <source>
        <dbReference type="HAMAP-Rule" id="MF_02223"/>
    </source>
</evidence>
<proteinExistence type="inferred from homology"/>
<dbReference type="Pfam" id="PF00288">
    <property type="entry name" value="GHMP_kinases_N"/>
    <property type="match status" value="1"/>
</dbReference>
<dbReference type="UniPathway" id="UPA00241"/>
<dbReference type="STRING" id="768679.TTX_1080"/>
<dbReference type="RefSeq" id="WP_014126979.1">
    <property type="nucleotide sequence ID" value="NC_016070.1"/>
</dbReference>
<comment type="similarity">
    <text evidence="1">Belongs to the GHMP kinase family. PoK subfamily.</text>
</comment>
<keyword evidence="1 3" id="KW-0418">Kinase</keyword>
<dbReference type="EC" id="2.7.1.169" evidence="1"/>
<name>G4RJH9_THETK</name>
<dbReference type="GO" id="GO:0016301">
    <property type="term" value="F:kinase activity"/>
    <property type="evidence" value="ECO:0007669"/>
    <property type="project" value="UniProtKB-UniRule"/>
</dbReference>
<keyword evidence="1" id="KW-0173">Coenzyme A biosynthesis</keyword>
<protein>
    <recommendedName>
        <fullName evidence="1">Pantoate kinase</fullName>
        <shortName evidence="1">PoK</shortName>
        <ecNumber evidence="1">2.7.1.169</ecNumber>
    </recommendedName>
</protein>
<dbReference type="InterPro" id="IPR006204">
    <property type="entry name" value="GHMP_kinase_N_dom"/>
</dbReference>
<comment type="pathway">
    <text evidence="1">Cofactor biosynthesis; coenzyme A biosynthesis.</text>
</comment>
<comment type="function">
    <text evidence="1">Phosphorylates (R)-pantoate to form (R)-4-phosphopantoate in the CoA biosynthesis pathway.</text>
</comment>
<sequence length="285" mass="30153">MSAVARVPLHVTSIWLPHYADDPLATGSVGCGVLLEPGAEVYVRLGPGPVDLPHIQRVISLMGASASASYRSPVELGYGYGLSGALALGTALGLAALLGRTPLEAAQIAHIVEVELRTGLGDVIAEFHGGGIELRTSPGAPGVGRVERIDPPRDLVVLTSELNKIPTPEMLRALSDKLSSIAPKYLRKIFADPTYETFARASMEFSEEVGFLNRELKARAAGCLRYGDALYVKKGVLVFLTRSDEADYAEECLRSAGLKTKRFLPSLGGASALRLDGDKAVGSLA</sequence>
<feature type="domain" description="GHMP kinase N-terminal" evidence="2">
    <location>
        <begin position="66"/>
        <end position="130"/>
    </location>
</feature>
<dbReference type="GeneID" id="11261969"/>
<dbReference type="EMBL" id="FN869859">
    <property type="protein sequence ID" value="CCC81724.1"/>
    <property type="molecule type" value="Genomic_DNA"/>
</dbReference>
<dbReference type="InterPro" id="IPR012043">
    <property type="entry name" value="PoK"/>
</dbReference>
<keyword evidence="4" id="KW-1185">Reference proteome</keyword>
<dbReference type="GO" id="GO:0015937">
    <property type="term" value="P:coenzyme A biosynthetic process"/>
    <property type="evidence" value="ECO:0007669"/>
    <property type="project" value="UniProtKB-UniRule"/>
</dbReference>
<dbReference type="eggNOG" id="arCOG04263">
    <property type="taxonomic scope" value="Archaea"/>
</dbReference>
<keyword evidence="1" id="KW-0547">Nucleotide-binding</keyword>
<dbReference type="OrthoDB" id="85822at2157"/>
<dbReference type="GO" id="GO:0005524">
    <property type="term" value="F:ATP binding"/>
    <property type="evidence" value="ECO:0007669"/>
    <property type="project" value="UniProtKB-KW"/>
</dbReference>
<reference evidence="3 4" key="1">
    <citation type="journal article" date="2011" name="PLoS ONE">
        <title>The complete genome sequence of Thermoproteus tenax: a physiologically versatile member of the Crenarchaeota.</title>
        <authorList>
            <person name="Siebers B."/>
            <person name="Zaparty M."/>
            <person name="Raddatz G."/>
            <person name="Tjaden B."/>
            <person name="Albers S.V."/>
            <person name="Bell S.D."/>
            <person name="Blombach F."/>
            <person name="Kletzin A."/>
            <person name="Kyrpides N."/>
            <person name="Lanz C."/>
            <person name="Plagens A."/>
            <person name="Rampp M."/>
            <person name="Rosinus A."/>
            <person name="von Jan M."/>
            <person name="Makarova K.S."/>
            <person name="Klenk H.P."/>
            <person name="Schuster S.C."/>
            <person name="Hensel R."/>
        </authorList>
    </citation>
    <scope>NUCLEOTIDE SEQUENCE [LARGE SCALE GENOMIC DNA]</scope>
    <source>
        <strain evidence="4">ATCC 35583 / DSM 2078 / JCM 9277 / NBRC 100435 / Kra 1</strain>
    </source>
</reference>
<evidence type="ECO:0000313" key="3">
    <source>
        <dbReference type="EMBL" id="CCC81724.1"/>
    </source>
</evidence>
<dbReference type="Proteomes" id="UP000002654">
    <property type="component" value="Chromosome"/>
</dbReference>
<dbReference type="PATRIC" id="fig|768679.9.peg.1089"/>
<dbReference type="KEGG" id="ttn:TTX_1080"/>
<keyword evidence="1" id="KW-0067">ATP-binding</keyword>
<dbReference type="AlphaFoldDB" id="G4RJH9"/>
<keyword evidence="1" id="KW-0808">Transferase</keyword>
<dbReference type="HOGENOM" id="CLU_081191_1_0_2"/>
<gene>
    <name evidence="3" type="ordered locus">TTX_1080</name>
</gene>
<evidence type="ECO:0000259" key="2">
    <source>
        <dbReference type="Pfam" id="PF00288"/>
    </source>
</evidence>
<comment type="catalytic activity">
    <reaction evidence="1">
        <text>(R)-pantoate + ATP = (R)-4-phosphopantoate + ADP + H(+)</text>
        <dbReference type="Rhea" id="RHEA:28246"/>
        <dbReference type="ChEBI" id="CHEBI:15378"/>
        <dbReference type="ChEBI" id="CHEBI:15980"/>
        <dbReference type="ChEBI" id="CHEBI:30616"/>
        <dbReference type="ChEBI" id="CHEBI:61294"/>
        <dbReference type="ChEBI" id="CHEBI:456216"/>
        <dbReference type="EC" id="2.7.1.169"/>
    </reaction>
</comment>
<dbReference type="HAMAP" id="MF_02223">
    <property type="entry name" value="Pantoate_kinase"/>
    <property type="match status" value="1"/>
</dbReference>
<dbReference type="PaxDb" id="768679-TTX_1080"/>
<organism evidence="3 4">
    <name type="scientific">Thermoproteus tenax (strain ATCC 35583 / DSM 2078 / JCM 9277 / NBRC 100435 / Kra 1)</name>
    <dbReference type="NCBI Taxonomy" id="768679"/>
    <lineage>
        <taxon>Archaea</taxon>
        <taxon>Thermoproteota</taxon>
        <taxon>Thermoprotei</taxon>
        <taxon>Thermoproteales</taxon>
        <taxon>Thermoproteaceae</taxon>
        <taxon>Thermoproteus</taxon>
    </lineage>
</organism>
<dbReference type="PANTHER" id="PTHR42282:SF1">
    <property type="entry name" value="PANTOATE KINASE"/>
    <property type="match status" value="1"/>
</dbReference>